<dbReference type="Proteomes" id="UP000034832">
    <property type="component" value="Unassembled WGS sequence"/>
</dbReference>
<comment type="subcellular location">
    <subcellularLocation>
        <location evidence="1">Cell membrane</location>
        <topology evidence="1">Multi-pass membrane protein</topology>
    </subcellularLocation>
</comment>
<feature type="transmembrane region" description="Helical" evidence="8">
    <location>
        <begin position="73"/>
        <end position="91"/>
    </location>
</feature>
<dbReference type="GO" id="GO:0009103">
    <property type="term" value="P:lipopolysaccharide biosynthetic process"/>
    <property type="evidence" value="ECO:0007669"/>
    <property type="project" value="UniProtKB-ARBA"/>
</dbReference>
<dbReference type="RefSeq" id="WP_046826938.1">
    <property type="nucleotide sequence ID" value="NZ_LBIA02000001.1"/>
</dbReference>
<keyword evidence="2" id="KW-1003">Cell membrane</keyword>
<keyword evidence="6 8" id="KW-1133">Transmembrane helix</keyword>
<keyword evidence="5 8" id="KW-0812">Transmembrane</keyword>
<feature type="transmembrane region" description="Helical" evidence="8">
    <location>
        <begin position="272"/>
        <end position="291"/>
    </location>
</feature>
<keyword evidence="11" id="KW-1185">Reference proteome</keyword>
<dbReference type="InterPro" id="IPR050297">
    <property type="entry name" value="LipidA_mod_glycosyltrf_83"/>
</dbReference>
<evidence type="ECO:0000313" key="10">
    <source>
        <dbReference type="EMBL" id="TKT72584.1"/>
    </source>
</evidence>
<feature type="transmembrane region" description="Helical" evidence="8">
    <location>
        <begin position="103"/>
        <end position="122"/>
    </location>
</feature>
<evidence type="ECO:0000256" key="4">
    <source>
        <dbReference type="ARBA" id="ARBA00022679"/>
    </source>
</evidence>
<gene>
    <name evidence="10" type="ORF">YH63_014745</name>
</gene>
<evidence type="ECO:0000256" key="6">
    <source>
        <dbReference type="ARBA" id="ARBA00022989"/>
    </source>
</evidence>
<feature type="transmembrane region" description="Helical" evidence="8">
    <location>
        <begin position="247"/>
        <end position="266"/>
    </location>
</feature>
<dbReference type="Pfam" id="PF13231">
    <property type="entry name" value="PMT_2"/>
    <property type="match status" value="1"/>
</dbReference>
<feature type="transmembrane region" description="Helical" evidence="8">
    <location>
        <begin position="303"/>
        <end position="320"/>
    </location>
</feature>
<feature type="domain" description="Glycosyltransferase RgtA/B/C/D-like" evidence="9">
    <location>
        <begin position="52"/>
        <end position="213"/>
    </location>
</feature>
<proteinExistence type="predicted"/>
<dbReference type="PANTHER" id="PTHR33908:SF11">
    <property type="entry name" value="MEMBRANE PROTEIN"/>
    <property type="match status" value="1"/>
</dbReference>
<dbReference type="GO" id="GO:0005886">
    <property type="term" value="C:plasma membrane"/>
    <property type="evidence" value="ECO:0007669"/>
    <property type="project" value="UniProtKB-SubCell"/>
</dbReference>
<keyword evidence="4" id="KW-0808">Transferase</keyword>
<keyword evidence="3" id="KW-0328">Glycosyltransferase</keyword>
<sequence length="501" mass="55193">MTSSETRLVRVTAVTVAALVVLRLVAAAFTQLTFDEAYYWTWAKHLAGGYYDHPPMVAVVIRLGTIIAGDTAFGVRLVSILLALPMSWAVYRAARILFGDVRIAAAATIFLNATLMASVGTTIVTPDAPLMVAASFVLYFLAKIWQTGRGVWWLAVGAAVGAGLLSKYTALFFGAQILLWLVLVKDQRRWLASPWPYLGGIVAFVVFSPVILWNADHQWVSFIKQLGRARVEGMTLKYLGEMIPTQFAFATPSVFILGVFGLYALARARAAHVAGATLINVSVWMIFLYFVWHALHARVEANWLGPVYPAFAIAAAYAAWGTTWNPREQRTMNWSRRLALPIGVILFVVLIVQTNTGVFTGFRRDATVRSVGVGWPALANEIEAIRLKQNANCVLAADYGTTSWLMFYLPKGTCVAQFQQRYRWTFMSEPDANLFKGKALLIGPAGASFAYRARYARVENLAELTRKRSGVAIETYAVDLLDGPKGEVLNRALPPELGGPR</sequence>
<protein>
    <submittedName>
        <fullName evidence="10">Glycosyltransferase family 39 protein</fullName>
    </submittedName>
</protein>
<evidence type="ECO:0000256" key="1">
    <source>
        <dbReference type="ARBA" id="ARBA00004651"/>
    </source>
</evidence>
<accession>A0A4U6BUP3</accession>
<dbReference type="EMBL" id="LBIA02000001">
    <property type="protein sequence ID" value="TKT72584.1"/>
    <property type="molecule type" value="Genomic_DNA"/>
</dbReference>
<name>A0A4U6BUP3_9BRAD</name>
<dbReference type="AlphaFoldDB" id="A0A4U6BUP3"/>
<evidence type="ECO:0000256" key="8">
    <source>
        <dbReference type="SAM" id="Phobius"/>
    </source>
</evidence>
<evidence type="ECO:0000256" key="2">
    <source>
        <dbReference type="ARBA" id="ARBA00022475"/>
    </source>
</evidence>
<comment type="caution">
    <text evidence="10">The sequence shown here is derived from an EMBL/GenBank/DDBJ whole genome shotgun (WGS) entry which is preliminary data.</text>
</comment>
<reference evidence="10" key="1">
    <citation type="submission" date="2019-04" db="EMBL/GenBank/DDBJ databases">
        <title>Whole genome sequencing of cave bacteria.</title>
        <authorList>
            <person name="Gan H.M."/>
            <person name="Barton H."/>
            <person name="Savka M.A."/>
        </authorList>
    </citation>
    <scope>NUCLEOTIDE SEQUENCE [LARGE SCALE GENOMIC DNA]</scope>
    <source>
        <strain evidence="10">LC387</strain>
    </source>
</reference>
<feature type="transmembrane region" description="Helical" evidence="8">
    <location>
        <begin position="195"/>
        <end position="215"/>
    </location>
</feature>
<evidence type="ECO:0000256" key="5">
    <source>
        <dbReference type="ARBA" id="ARBA00022692"/>
    </source>
</evidence>
<organism evidence="10 11">
    <name type="scientific">Afipia massiliensis</name>
    <dbReference type="NCBI Taxonomy" id="211460"/>
    <lineage>
        <taxon>Bacteria</taxon>
        <taxon>Pseudomonadati</taxon>
        <taxon>Pseudomonadota</taxon>
        <taxon>Alphaproteobacteria</taxon>
        <taxon>Hyphomicrobiales</taxon>
        <taxon>Nitrobacteraceae</taxon>
        <taxon>Afipia</taxon>
    </lineage>
</organism>
<dbReference type="STRING" id="211460.YH63_04270"/>
<evidence type="ECO:0000259" key="9">
    <source>
        <dbReference type="Pfam" id="PF13231"/>
    </source>
</evidence>
<feature type="transmembrane region" description="Helical" evidence="8">
    <location>
        <begin position="152"/>
        <end position="183"/>
    </location>
</feature>
<evidence type="ECO:0000313" key="11">
    <source>
        <dbReference type="Proteomes" id="UP000034832"/>
    </source>
</evidence>
<dbReference type="InterPro" id="IPR038731">
    <property type="entry name" value="RgtA/B/C-like"/>
</dbReference>
<evidence type="ECO:0000256" key="7">
    <source>
        <dbReference type="ARBA" id="ARBA00023136"/>
    </source>
</evidence>
<keyword evidence="7 8" id="KW-0472">Membrane</keyword>
<dbReference type="OrthoDB" id="9811222at2"/>
<dbReference type="GO" id="GO:0016763">
    <property type="term" value="F:pentosyltransferase activity"/>
    <property type="evidence" value="ECO:0007669"/>
    <property type="project" value="TreeGrafter"/>
</dbReference>
<evidence type="ECO:0000256" key="3">
    <source>
        <dbReference type="ARBA" id="ARBA00022676"/>
    </source>
</evidence>
<dbReference type="PANTHER" id="PTHR33908">
    <property type="entry name" value="MANNOSYLTRANSFERASE YKCB-RELATED"/>
    <property type="match status" value="1"/>
</dbReference>
<feature type="transmembrane region" description="Helical" evidence="8">
    <location>
        <begin position="340"/>
        <end position="362"/>
    </location>
</feature>